<gene>
    <name evidence="13" type="primary">kpsM</name>
    <name evidence="12" type="ORF">CRN84_02345</name>
    <name evidence="13" type="ORF">NCTC12282_01023</name>
</gene>
<reference evidence="13 15" key="3">
    <citation type="submission" date="2019-03" db="EMBL/GenBank/DDBJ databases">
        <authorList>
            <consortium name="Pathogen Informatics"/>
        </authorList>
    </citation>
    <scope>NUCLEOTIDE SEQUENCE [LARGE SCALE GENOMIC DNA]</scope>
    <source>
        <strain evidence="13 15">NCTC12282</strain>
    </source>
</reference>
<comment type="similarity">
    <text evidence="2">Belongs to the ABC-2 integral membrane protein family.</text>
</comment>
<evidence type="ECO:0000256" key="10">
    <source>
        <dbReference type="SAM" id="Phobius"/>
    </source>
</evidence>
<dbReference type="PRINTS" id="PR00164">
    <property type="entry name" value="ABC2TRNSPORT"/>
</dbReference>
<evidence type="ECO:0000256" key="3">
    <source>
        <dbReference type="ARBA" id="ARBA00022448"/>
    </source>
</evidence>
<keyword evidence="9 10" id="KW-0472">Membrane</keyword>
<name>A0A2C6DHL5_9GAMM</name>
<dbReference type="OrthoDB" id="9814458at2"/>
<feature type="transmembrane region" description="Helical" evidence="10">
    <location>
        <begin position="214"/>
        <end position="234"/>
    </location>
</feature>
<dbReference type="PANTHER" id="PTHR30413">
    <property type="entry name" value="INNER MEMBRANE TRANSPORT PERMEASE"/>
    <property type="match status" value="1"/>
</dbReference>
<feature type="transmembrane region" description="Helical" evidence="10">
    <location>
        <begin position="161"/>
        <end position="177"/>
    </location>
</feature>
<reference evidence="12" key="1">
    <citation type="submission" date="2017-09" db="EMBL/GenBank/DDBJ databases">
        <title>FDA dAtabase for Regulatory Grade micrObial Sequences (FDA-ARGOS): Supporting development and validation of Infectious Disease Dx tests.</title>
        <authorList>
            <person name="Minogue T."/>
            <person name="Wolcott M."/>
            <person name="Wasieloski L."/>
            <person name="Aguilar W."/>
            <person name="Moore D."/>
            <person name="Tallon L.J."/>
            <person name="Sadzewicz L."/>
            <person name="Ott S."/>
            <person name="Zhao X."/>
            <person name="Nagaraj S."/>
            <person name="Vavikolanu K."/>
            <person name="Aluvathingal J."/>
            <person name="Nadendla S."/>
            <person name="Sichtig H."/>
        </authorList>
    </citation>
    <scope>NUCLEOTIDE SEQUENCE</scope>
    <source>
        <strain evidence="12">FDAARGOS_387</strain>
    </source>
</reference>
<dbReference type="InterPro" id="IPR000412">
    <property type="entry name" value="ABC_2_transport"/>
</dbReference>
<dbReference type="Proteomes" id="UP000373449">
    <property type="component" value="Unassembled WGS sequence"/>
</dbReference>
<accession>A0A2C6DHL5</accession>
<evidence type="ECO:0000256" key="7">
    <source>
        <dbReference type="ARBA" id="ARBA00022989"/>
    </source>
</evidence>
<dbReference type="PANTHER" id="PTHR30413:SF10">
    <property type="entry name" value="CAPSULE POLYSACCHARIDE EXPORT INNER-MEMBRANE PROTEIN CTRC"/>
    <property type="match status" value="1"/>
</dbReference>
<feature type="transmembrane region" description="Helical" evidence="10">
    <location>
        <begin position="12"/>
        <end position="36"/>
    </location>
</feature>
<keyword evidence="8" id="KW-0625">Polysaccharide transport</keyword>
<dbReference type="Proteomes" id="UP000224974">
    <property type="component" value="Unassembled WGS sequence"/>
</dbReference>
<dbReference type="GO" id="GO:0015920">
    <property type="term" value="P:lipopolysaccharide transport"/>
    <property type="evidence" value="ECO:0007669"/>
    <property type="project" value="TreeGrafter"/>
</dbReference>
<dbReference type="EMBL" id="PDDX01000001">
    <property type="protein sequence ID" value="PHI28254.1"/>
    <property type="molecule type" value="Genomic_DNA"/>
</dbReference>
<dbReference type="GO" id="GO:0140359">
    <property type="term" value="F:ABC-type transporter activity"/>
    <property type="evidence" value="ECO:0007669"/>
    <property type="project" value="InterPro"/>
</dbReference>
<dbReference type="NCBIfam" id="NF011723">
    <property type="entry name" value="PRK15176.1"/>
    <property type="match status" value="1"/>
</dbReference>
<dbReference type="GO" id="GO:0015774">
    <property type="term" value="P:polysaccharide transport"/>
    <property type="evidence" value="ECO:0007669"/>
    <property type="project" value="UniProtKB-KW"/>
</dbReference>
<keyword evidence="14" id="KW-1185">Reference proteome</keyword>
<keyword evidence="7 10" id="KW-1133">Transmembrane helix</keyword>
<evidence type="ECO:0000313" key="12">
    <source>
        <dbReference type="EMBL" id="PHI28254.1"/>
    </source>
</evidence>
<sequence>MSRDIRARFNDNILSYVMVLAVPLAWITITVVSFQFLARTLPILTDDISFVVAGILPYLLFRYTITATLRTPSFYQSLAIISTVKRRHVLLALAAVEFVNAVMIYLIVSLTNFLLFAHWEMHTPLRMFEGMLMAWLLGLSFGYCADALAGRFPLVYKAVPVVLRPMFLISAVFYTANELPSSLARVLRWNPLLHANDIVREGMFDGYHSFYADLSYPLVFSTALFMAGMIFRLMDEPDNR</sequence>
<evidence type="ECO:0000313" key="14">
    <source>
        <dbReference type="Proteomes" id="UP000224974"/>
    </source>
</evidence>
<evidence type="ECO:0000313" key="15">
    <source>
        <dbReference type="Proteomes" id="UP000373449"/>
    </source>
</evidence>
<evidence type="ECO:0000256" key="1">
    <source>
        <dbReference type="ARBA" id="ARBA00004651"/>
    </source>
</evidence>
<keyword evidence="3" id="KW-0813">Transport</keyword>
<evidence type="ECO:0000313" key="13">
    <source>
        <dbReference type="EMBL" id="VFS46132.1"/>
    </source>
</evidence>
<protein>
    <submittedName>
        <fullName evidence="13">Polysialic acid transport protein kpsM</fullName>
    </submittedName>
    <submittedName>
        <fullName evidence="12">Vi polysaccharide ABC transporter inner membrane protein VexB</fullName>
    </submittedName>
</protein>
<evidence type="ECO:0000256" key="2">
    <source>
        <dbReference type="ARBA" id="ARBA00007783"/>
    </source>
</evidence>
<feature type="transmembrane region" description="Helical" evidence="10">
    <location>
        <begin position="48"/>
        <end position="69"/>
    </location>
</feature>
<feature type="transmembrane region" description="Helical" evidence="10">
    <location>
        <begin position="90"/>
        <end position="119"/>
    </location>
</feature>
<comment type="subcellular location">
    <subcellularLocation>
        <location evidence="1">Cell membrane</location>
        <topology evidence="1">Multi-pass membrane protein</topology>
    </subcellularLocation>
</comment>
<dbReference type="STRING" id="1111728.GCA_000427805_04031"/>
<dbReference type="Pfam" id="PF01061">
    <property type="entry name" value="ABC2_membrane"/>
    <property type="match status" value="1"/>
</dbReference>
<dbReference type="GO" id="GO:0043190">
    <property type="term" value="C:ATP-binding cassette (ABC) transporter complex"/>
    <property type="evidence" value="ECO:0007669"/>
    <property type="project" value="InterPro"/>
</dbReference>
<evidence type="ECO:0000259" key="11">
    <source>
        <dbReference type="Pfam" id="PF01061"/>
    </source>
</evidence>
<evidence type="ECO:0000256" key="6">
    <source>
        <dbReference type="ARBA" id="ARBA00022692"/>
    </source>
</evidence>
<dbReference type="AlphaFoldDB" id="A0A2C6DHL5"/>
<evidence type="ECO:0000256" key="9">
    <source>
        <dbReference type="ARBA" id="ARBA00023136"/>
    </source>
</evidence>
<keyword evidence="4" id="KW-1003">Cell membrane</keyword>
<keyword evidence="6 10" id="KW-0812">Transmembrane</keyword>
<feature type="transmembrane region" description="Helical" evidence="10">
    <location>
        <begin position="131"/>
        <end position="149"/>
    </location>
</feature>
<evidence type="ECO:0000256" key="5">
    <source>
        <dbReference type="ARBA" id="ARBA00022597"/>
    </source>
</evidence>
<organism evidence="12 14">
    <name type="scientific">Budvicia aquatica</name>
    <dbReference type="NCBI Taxonomy" id="82979"/>
    <lineage>
        <taxon>Bacteria</taxon>
        <taxon>Pseudomonadati</taxon>
        <taxon>Pseudomonadota</taxon>
        <taxon>Gammaproteobacteria</taxon>
        <taxon>Enterobacterales</taxon>
        <taxon>Budviciaceae</taxon>
        <taxon>Budvicia</taxon>
    </lineage>
</organism>
<reference evidence="14" key="2">
    <citation type="submission" date="2017-09" db="EMBL/GenBank/DDBJ databases">
        <title>FDA dAtabase for Regulatory Grade micrObial Sequences (FDA-ARGOS): Supporting development and validation of Infectious Disease Dx tests.</title>
        <authorList>
            <person name="Minogue T."/>
            <person name="Wolcott M."/>
            <person name="Wasieloski L."/>
            <person name="Aguilar W."/>
            <person name="Moore D."/>
            <person name="Tallon L."/>
            <person name="Sadzewicz L."/>
            <person name="Ott S."/>
            <person name="Zhao X."/>
            <person name="Nagaraj S."/>
            <person name="Vavikolanu K."/>
            <person name="Aluvathingal J."/>
            <person name="Nadendla S."/>
            <person name="Sichtig H."/>
        </authorList>
    </citation>
    <scope>NUCLEOTIDE SEQUENCE [LARGE SCALE GENOMIC DNA]</scope>
    <source>
        <strain evidence="14">FDAARGOS_387</strain>
    </source>
</reference>
<feature type="domain" description="ABC-2 type transporter transmembrane" evidence="11">
    <location>
        <begin position="2"/>
        <end position="204"/>
    </location>
</feature>
<proteinExistence type="inferred from homology"/>
<evidence type="ECO:0000256" key="8">
    <source>
        <dbReference type="ARBA" id="ARBA00023047"/>
    </source>
</evidence>
<keyword evidence="5" id="KW-0762">Sugar transport</keyword>
<dbReference type="EMBL" id="CAADJA010000002">
    <property type="protein sequence ID" value="VFS46132.1"/>
    <property type="molecule type" value="Genomic_DNA"/>
</dbReference>
<dbReference type="InterPro" id="IPR013525">
    <property type="entry name" value="ABC2_TM"/>
</dbReference>
<evidence type="ECO:0000256" key="4">
    <source>
        <dbReference type="ARBA" id="ARBA00022475"/>
    </source>
</evidence>